<dbReference type="Proteomes" id="UP000298327">
    <property type="component" value="Unassembled WGS sequence"/>
</dbReference>
<evidence type="ECO:0008006" key="4">
    <source>
        <dbReference type="Google" id="ProtNLM"/>
    </source>
</evidence>
<organism evidence="2 3">
    <name type="scientific">Dentipellis fragilis</name>
    <dbReference type="NCBI Taxonomy" id="205917"/>
    <lineage>
        <taxon>Eukaryota</taxon>
        <taxon>Fungi</taxon>
        <taxon>Dikarya</taxon>
        <taxon>Basidiomycota</taxon>
        <taxon>Agaricomycotina</taxon>
        <taxon>Agaricomycetes</taxon>
        <taxon>Russulales</taxon>
        <taxon>Hericiaceae</taxon>
        <taxon>Dentipellis</taxon>
    </lineage>
</organism>
<feature type="region of interest" description="Disordered" evidence="1">
    <location>
        <begin position="238"/>
        <end position="257"/>
    </location>
</feature>
<feature type="non-terminal residue" evidence="2">
    <location>
        <position position="424"/>
    </location>
</feature>
<sequence>MDRINHPLPASPTSSLPPLAHISQRTSAEVKAALDNLRAIYFPPPPPPAPSRIIKVPKRNPKLRHLIHDISVPDSGYASAEEEDVEETQIVEEPVTVSLSPEAEAHDAADENENEDLDILRSDTFERTFAIKWLTGFAARADLWLDPDICPPTEEAARAALIDAAAALLSAFVGGEPEAAVTRTFSFPFGCSANGEKAPITVELNDAPLLSEDHTSVGLQCWASSILLAERMAADSGSFGLEPDSDTGAGKGGRRGERRILELGAGTGLLSIATAKILERHGDSEVAAATMTIVATDFHSDVLANLQKNIDANFDWDPVDVQPLDWEHPVYQAPLDEPFRVILAADVVYEPLHAAWIRSCVEQLLLKPQGEDGAGGVFWMIIADRPSGRHAGLADTVFDVFPKSGSGDGVGEWDLVILDVEHLE</sequence>
<keyword evidence="3" id="KW-1185">Reference proteome</keyword>
<comment type="caution">
    <text evidence="2">The sequence shown here is derived from an EMBL/GenBank/DDBJ whole genome shotgun (WGS) entry which is preliminary data.</text>
</comment>
<name>A0A4Y9XPZ5_9AGAM</name>
<evidence type="ECO:0000313" key="2">
    <source>
        <dbReference type="EMBL" id="TFY52175.1"/>
    </source>
</evidence>
<dbReference type="SUPFAM" id="SSF53335">
    <property type="entry name" value="S-adenosyl-L-methionine-dependent methyltransferases"/>
    <property type="match status" value="1"/>
</dbReference>
<accession>A0A4Y9XPZ5</accession>
<evidence type="ECO:0000313" key="3">
    <source>
        <dbReference type="Proteomes" id="UP000298327"/>
    </source>
</evidence>
<dbReference type="InterPro" id="IPR019410">
    <property type="entry name" value="Methyltransf_16"/>
</dbReference>
<dbReference type="STRING" id="205917.A0A4Y9XPZ5"/>
<dbReference type="GO" id="GO:0008757">
    <property type="term" value="F:S-adenosylmethionine-dependent methyltransferase activity"/>
    <property type="evidence" value="ECO:0007669"/>
    <property type="project" value="UniProtKB-ARBA"/>
</dbReference>
<dbReference type="CDD" id="cd02440">
    <property type="entry name" value="AdoMet_MTases"/>
    <property type="match status" value="1"/>
</dbReference>
<protein>
    <recommendedName>
        <fullName evidence="4">FAM86 N-terminal domain-containing protein</fullName>
    </recommendedName>
</protein>
<dbReference type="Gene3D" id="3.40.50.150">
    <property type="entry name" value="Vaccinia Virus protein VP39"/>
    <property type="match status" value="1"/>
</dbReference>
<gene>
    <name evidence="2" type="ORF">EVG20_g10673</name>
</gene>
<proteinExistence type="predicted"/>
<evidence type="ECO:0000256" key="1">
    <source>
        <dbReference type="SAM" id="MobiDB-lite"/>
    </source>
</evidence>
<dbReference type="Pfam" id="PF10294">
    <property type="entry name" value="Methyltransf_16"/>
    <property type="match status" value="1"/>
</dbReference>
<dbReference type="PANTHER" id="PTHR14614">
    <property type="entry name" value="HEPATOCELLULAR CARCINOMA-ASSOCIATED ANTIGEN"/>
    <property type="match status" value="1"/>
</dbReference>
<dbReference type="AlphaFoldDB" id="A0A4Y9XPZ5"/>
<dbReference type="OrthoDB" id="433955at2759"/>
<dbReference type="EMBL" id="SEOQ01001358">
    <property type="protein sequence ID" value="TFY52175.1"/>
    <property type="molecule type" value="Genomic_DNA"/>
</dbReference>
<dbReference type="InterPro" id="IPR029063">
    <property type="entry name" value="SAM-dependent_MTases_sf"/>
</dbReference>
<reference evidence="2 3" key="1">
    <citation type="submission" date="2019-02" db="EMBL/GenBank/DDBJ databases">
        <title>Genome sequencing of the rare red list fungi Dentipellis fragilis.</title>
        <authorList>
            <person name="Buettner E."/>
            <person name="Kellner H."/>
        </authorList>
    </citation>
    <scope>NUCLEOTIDE SEQUENCE [LARGE SCALE GENOMIC DNA]</scope>
    <source>
        <strain evidence="2 3">DSM 105465</strain>
    </source>
</reference>
<dbReference type="PANTHER" id="PTHR14614:SF147">
    <property type="entry name" value="S-ADENOSYLMETHIONINE-DEPENDENT METHYLTRANSFERASE OF THE SEVEN BETA-STRAND FAMILY"/>
    <property type="match status" value="1"/>
</dbReference>